<keyword evidence="9" id="KW-1185">Reference proteome</keyword>
<dbReference type="SUPFAM" id="SSF100950">
    <property type="entry name" value="NagB/RpiA/CoA transferase-like"/>
    <property type="match status" value="1"/>
</dbReference>
<accession>A0A0F0LX18</accession>
<dbReference type="Proteomes" id="UP000033451">
    <property type="component" value="Unassembled WGS sequence"/>
</dbReference>
<dbReference type="GO" id="GO:0003700">
    <property type="term" value="F:DNA-binding transcription factor activity"/>
    <property type="evidence" value="ECO:0007669"/>
    <property type="project" value="InterPro"/>
</dbReference>
<keyword evidence="5" id="KW-0804">Transcription</keyword>
<keyword evidence="2" id="KW-0678">Repressor</keyword>
<dbReference type="SMART" id="SM01134">
    <property type="entry name" value="DeoRC"/>
    <property type="match status" value="1"/>
</dbReference>
<dbReference type="STRING" id="400772.RR49_01408"/>
<dbReference type="PROSITE" id="PS51000">
    <property type="entry name" value="HTH_DEOR_2"/>
    <property type="match status" value="1"/>
</dbReference>
<dbReference type="PANTHER" id="PTHR30363:SF4">
    <property type="entry name" value="GLYCEROL-3-PHOSPHATE REGULON REPRESSOR"/>
    <property type="match status" value="1"/>
</dbReference>
<dbReference type="Pfam" id="PF08220">
    <property type="entry name" value="HTH_DeoR"/>
    <property type="match status" value="1"/>
</dbReference>
<evidence type="ECO:0000256" key="2">
    <source>
        <dbReference type="ARBA" id="ARBA00022491"/>
    </source>
</evidence>
<keyword evidence="3" id="KW-0805">Transcription regulation</keyword>
<protein>
    <recommendedName>
        <fullName evidence="1">Lactose phosphotransferase system repressor</fullName>
    </recommendedName>
</protein>
<dbReference type="GO" id="GO:0003677">
    <property type="term" value="F:DNA binding"/>
    <property type="evidence" value="ECO:0007669"/>
    <property type="project" value="UniProtKB-KW"/>
</dbReference>
<sequence length="249" mass="24854">MDVAERRSAIVSRVASTGDVELAGLAAELGVSAMTLRRDIEALRSAGAIPRRASAPRPEGRTADVPGVHLDRAAPLAEAVVAVLEPGSTVMIAGGAIGHGVARTLIGRGLGLTIVTPSPDVALVLAADPDTTVVIAGGLLRGGAGIAVGADAERVVRRYNYDTAVIDAEGLDAVRGVTAADADVAEILRAGIDIARRVVVGASAASLGVVNQLNVTAPENLALVVTDAGAQHPEVDALAASGIEVVALG</sequence>
<dbReference type="AlphaFoldDB" id="A0A0F0LX18"/>
<dbReference type="PATRIC" id="fig|400772.4.peg.1430"/>
<evidence type="ECO:0000256" key="4">
    <source>
        <dbReference type="ARBA" id="ARBA00023125"/>
    </source>
</evidence>
<evidence type="ECO:0000313" key="9">
    <source>
        <dbReference type="Proteomes" id="UP000033451"/>
    </source>
</evidence>
<dbReference type="Pfam" id="PF00455">
    <property type="entry name" value="DeoRC"/>
    <property type="match status" value="1"/>
</dbReference>
<keyword evidence="4" id="KW-0238">DNA-binding</keyword>
<dbReference type="OrthoDB" id="7688673at2"/>
<proteinExistence type="predicted"/>
<evidence type="ECO:0000256" key="6">
    <source>
        <dbReference type="ARBA" id="ARBA00024937"/>
    </source>
</evidence>
<gene>
    <name evidence="8" type="primary">srlR_1</name>
    <name evidence="8" type="ORF">RR49_01408</name>
</gene>
<evidence type="ECO:0000313" key="8">
    <source>
        <dbReference type="EMBL" id="KJL36855.1"/>
    </source>
</evidence>
<organism evidence="8 9">
    <name type="scientific">Microbacterium ginsengisoli</name>
    <dbReference type="NCBI Taxonomy" id="400772"/>
    <lineage>
        <taxon>Bacteria</taxon>
        <taxon>Bacillati</taxon>
        <taxon>Actinomycetota</taxon>
        <taxon>Actinomycetes</taxon>
        <taxon>Micrococcales</taxon>
        <taxon>Microbacteriaceae</taxon>
        <taxon>Microbacterium</taxon>
    </lineage>
</organism>
<dbReference type="PROSITE" id="PS00894">
    <property type="entry name" value="HTH_DEOR_1"/>
    <property type="match status" value="1"/>
</dbReference>
<reference evidence="8 9" key="1">
    <citation type="submission" date="2015-02" db="EMBL/GenBank/DDBJ databases">
        <title>Draft genome sequences of ten Microbacterium spp. with emphasis on heavy metal contaminated environments.</title>
        <authorList>
            <person name="Corretto E."/>
        </authorList>
    </citation>
    <scope>NUCLEOTIDE SEQUENCE [LARGE SCALE GENOMIC DNA]</scope>
    <source>
        <strain evidence="8 9">DSM 18659</strain>
    </source>
</reference>
<feature type="domain" description="HTH deoR-type" evidence="7">
    <location>
        <begin position="3"/>
        <end position="58"/>
    </location>
</feature>
<evidence type="ECO:0000256" key="1">
    <source>
        <dbReference type="ARBA" id="ARBA00021390"/>
    </source>
</evidence>
<dbReference type="PANTHER" id="PTHR30363">
    <property type="entry name" value="HTH-TYPE TRANSCRIPTIONAL REGULATOR SRLR-RELATED"/>
    <property type="match status" value="1"/>
</dbReference>
<dbReference type="InterPro" id="IPR014036">
    <property type="entry name" value="DeoR-like_C"/>
</dbReference>
<dbReference type="InterPro" id="IPR050313">
    <property type="entry name" value="Carb_Metab_HTH_regulators"/>
</dbReference>
<dbReference type="EMBL" id="JYIY01000071">
    <property type="protein sequence ID" value="KJL36855.1"/>
    <property type="molecule type" value="Genomic_DNA"/>
</dbReference>
<dbReference type="Gene3D" id="1.10.10.10">
    <property type="entry name" value="Winged helix-like DNA-binding domain superfamily/Winged helix DNA-binding domain"/>
    <property type="match status" value="1"/>
</dbReference>
<name>A0A0F0LX18_9MICO</name>
<dbReference type="RefSeq" id="WP_048809144.1">
    <property type="nucleotide sequence ID" value="NZ_JYIY01000071.1"/>
</dbReference>
<dbReference type="InterPro" id="IPR018356">
    <property type="entry name" value="Tscrpt_reg_HTH_DeoR_CS"/>
</dbReference>
<evidence type="ECO:0000259" key="7">
    <source>
        <dbReference type="PROSITE" id="PS51000"/>
    </source>
</evidence>
<dbReference type="InterPro" id="IPR036390">
    <property type="entry name" value="WH_DNA-bd_sf"/>
</dbReference>
<dbReference type="InterPro" id="IPR001034">
    <property type="entry name" value="DeoR_HTH"/>
</dbReference>
<comment type="function">
    <text evidence="6">Repressor of the lactose catabolism operon. Galactose-6-phosphate is the inducer.</text>
</comment>
<comment type="caution">
    <text evidence="8">The sequence shown here is derived from an EMBL/GenBank/DDBJ whole genome shotgun (WGS) entry which is preliminary data.</text>
</comment>
<evidence type="ECO:0000256" key="3">
    <source>
        <dbReference type="ARBA" id="ARBA00023015"/>
    </source>
</evidence>
<dbReference type="SUPFAM" id="SSF46785">
    <property type="entry name" value="Winged helix' DNA-binding domain"/>
    <property type="match status" value="1"/>
</dbReference>
<evidence type="ECO:0000256" key="5">
    <source>
        <dbReference type="ARBA" id="ARBA00023163"/>
    </source>
</evidence>
<dbReference type="SMART" id="SM00420">
    <property type="entry name" value="HTH_DEOR"/>
    <property type="match status" value="1"/>
</dbReference>
<dbReference type="InterPro" id="IPR037171">
    <property type="entry name" value="NagB/RpiA_transferase-like"/>
</dbReference>
<dbReference type="InterPro" id="IPR036388">
    <property type="entry name" value="WH-like_DNA-bd_sf"/>
</dbReference>